<dbReference type="EMBL" id="KQ947427">
    <property type="protein sequence ID" value="KUJ11195.1"/>
    <property type="molecule type" value="Genomic_DNA"/>
</dbReference>
<dbReference type="AlphaFoldDB" id="A0A194WTB1"/>
<name>A0A194WTB1_MOLSC</name>
<proteinExistence type="predicted"/>
<organism evidence="1 2">
    <name type="scientific">Mollisia scopiformis</name>
    <name type="common">Conifer needle endophyte fungus</name>
    <name type="synonym">Phialocephala scopiformis</name>
    <dbReference type="NCBI Taxonomy" id="149040"/>
    <lineage>
        <taxon>Eukaryota</taxon>
        <taxon>Fungi</taxon>
        <taxon>Dikarya</taxon>
        <taxon>Ascomycota</taxon>
        <taxon>Pezizomycotina</taxon>
        <taxon>Leotiomycetes</taxon>
        <taxon>Helotiales</taxon>
        <taxon>Mollisiaceae</taxon>
        <taxon>Mollisia</taxon>
    </lineage>
</organism>
<reference evidence="1 2" key="1">
    <citation type="submission" date="2015-10" db="EMBL/GenBank/DDBJ databases">
        <title>Full genome of DAOMC 229536 Phialocephala scopiformis, a fungal endophyte of spruce producing the potent anti-insectan compound rugulosin.</title>
        <authorList>
            <consortium name="DOE Joint Genome Institute"/>
            <person name="Walker A.K."/>
            <person name="Frasz S.L."/>
            <person name="Seifert K.A."/>
            <person name="Miller J.D."/>
            <person name="Mondo S.J."/>
            <person name="Labutti K."/>
            <person name="Lipzen A."/>
            <person name="Dockter R."/>
            <person name="Kennedy M."/>
            <person name="Grigoriev I.V."/>
            <person name="Spatafora J.W."/>
        </authorList>
    </citation>
    <scope>NUCLEOTIDE SEQUENCE [LARGE SCALE GENOMIC DNA]</scope>
    <source>
        <strain evidence="1 2">CBS 120377</strain>
    </source>
</reference>
<dbReference type="InParanoid" id="A0A194WTB1"/>
<dbReference type="RefSeq" id="XP_018065550.1">
    <property type="nucleotide sequence ID" value="XM_018220459.1"/>
</dbReference>
<dbReference type="GeneID" id="28830185"/>
<evidence type="ECO:0000313" key="2">
    <source>
        <dbReference type="Proteomes" id="UP000070700"/>
    </source>
</evidence>
<keyword evidence="2" id="KW-1185">Reference proteome</keyword>
<dbReference type="Proteomes" id="UP000070700">
    <property type="component" value="Unassembled WGS sequence"/>
</dbReference>
<sequence>MFYAGVDFKTRGQAVADSTDPHLTLRRNTVDLPTAFKREAFLKKKTWKPMISKGARIYRLTDELQSGQQLVSTLLRGWPTDLPILVNDYRHARSKFGEAMRKEVKRRIEQEAMTATLKRMEAKVEALQNLASPSLKSHAGQVIVDIMPWALSAALWNYVVPSFGQWGFYWFFGGSS</sequence>
<evidence type="ECO:0000313" key="1">
    <source>
        <dbReference type="EMBL" id="KUJ11195.1"/>
    </source>
</evidence>
<accession>A0A194WTB1</accession>
<gene>
    <name evidence="1" type="ORF">LY89DRAFT_739396</name>
</gene>
<protein>
    <submittedName>
        <fullName evidence="1">Uncharacterized protein</fullName>
    </submittedName>
</protein>
<dbReference type="KEGG" id="psco:LY89DRAFT_739396"/>